<name>A0A0F9GUD0_9ZZZZ</name>
<organism evidence="2">
    <name type="scientific">marine sediment metagenome</name>
    <dbReference type="NCBI Taxonomy" id="412755"/>
    <lineage>
        <taxon>unclassified sequences</taxon>
        <taxon>metagenomes</taxon>
        <taxon>ecological metagenomes</taxon>
    </lineage>
</organism>
<feature type="non-terminal residue" evidence="2">
    <location>
        <position position="1"/>
    </location>
</feature>
<feature type="region of interest" description="Disordered" evidence="1">
    <location>
        <begin position="29"/>
        <end position="57"/>
    </location>
</feature>
<feature type="compositionally biased region" description="Basic and acidic residues" evidence="1">
    <location>
        <begin position="41"/>
        <end position="57"/>
    </location>
</feature>
<gene>
    <name evidence="2" type="ORF">LCGC14_2079670</name>
</gene>
<protein>
    <recommendedName>
        <fullName evidence="3">Nuclease associated modular domain-containing protein</fullName>
    </recommendedName>
</protein>
<feature type="region of interest" description="Disordered" evidence="1">
    <location>
        <begin position="1"/>
        <end position="20"/>
    </location>
</feature>
<dbReference type="EMBL" id="LAZR01025109">
    <property type="protein sequence ID" value="KKL72965.1"/>
    <property type="molecule type" value="Genomic_DNA"/>
</dbReference>
<sequence length="226" mass="25347">AESDADKDAEKAAEEANAVEEKWIKHFDSTNPERGFNLAKGGEHVPHPIRKNPWDDPDYRARVTATIKNDANTSEGKAKRSLLSRAAWSNPEVRTKIMSASKAGLNTLESKAKRSMIMKASAAVPESMIKRSEASKEVWSRPEVRKKMADIAKNRVLSPDFLRHTPESHAKVGLKNRRYITKDGQITHKICKKHGLVPITDCYVGTFKSGRNAGRLRIQCKICMNR</sequence>
<dbReference type="AlphaFoldDB" id="A0A0F9GUD0"/>
<comment type="caution">
    <text evidence="2">The sequence shown here is derived from an EMBL/GenBank/DDBJ whole genome shotgun (WGS) entry which is preliminary data.</text>
</comment>
<evidence type="ECO:0000313" key="2">
    <source>
        <dbReference type="EMBL" id="KKL72965.1"/>
    </source>
</evidence>
<evidence type="ECO:0008006" key="3">
    <source>
        <dbReference type="Google" id="ProtNLM"/>
    </source>
</evidence>
<reference evidence="2" key="1">
    <citation type="journal article" date="2015" name="Nature">
        <title>Complex archaea that bridge the gap between prokaryotes and eukaryotes.</title>
        <authorList>
            <person name="Spang A."/>
            <person name="Saw J.H."/>
            <person name="Jorgensen S.L."/>
            <person name="Zaremba-Niedzwiedzka K."/>
            <person name="Martijn J."/>
            <person name="Lind A.E."/>
            <person name="van Eijk R."/>
            <person name="Schleper C."/>
            <person name="Guy L."/>
            <person name="Ettema T.J."/>
        </authorList>
    </citation>
    <scope>NUCLEOTIDE SEQUENCE</scope>
</reference>
<evidence type="ECO:0000256" key="1">
    <source>
        <dbReference type="SAM" id="MobiDB-lite"/>
    </source>
</evidence>
<accession>A0A0F9GUD0</accession>
<proteinExistence type="predicted"/>